<evidence type="ECO:0000256" key="1">
    <source>
        <dbReference type="SAM" id="MobiDB-lite"/>
    </source>
</evidence>
<dbReference type="AlphaFoldDB" id="A0A936ZJ87"/>
<evidence type="ECO:0000313" key="2">
    <source>
        <dbReference type="EMBL" id="MBL0408109.1"/>
    </source>
</evidence>
<proteinExistence type="predicted"/>
<sequence length="81" mass="8722">MKEVQSTILRMRPPQSDSLHLSKTKPEISAGCPTVAEAIRAAVQVSARTASYGRTVQVVVDEPGKGLTVIWDSTHDGFSRA</sequence>
<keyword evidence="3" id="KW-1185">Reference proteome</keyword>
<evidence type="ECO:0000313" key="3">
    <source>
        <dbReference type="Proteomes" id="UP000605848"/>
    </source>
</evidence>
<accession>A0A936ZJ87</accession>
<dbReference type="Proteomes" id="UP000605848">
    <property type="component" value="Unassembled WGS sequence"/>
</dbReference>
<dbReference type="EMBL" id="JAEQMY010000149">
    <property type="protein sequence ID" value="MBL0408109.1"/>
    <property type="molecule type" value="Genomic_DNA"/>
</dbReference>
<feature type="region of interest" description="Disordered" evidence="1">
    <location>
        <begin position="1"/>
        <end position="25"/>
    </location>
</feature>
<protein>
    <submittedName>
        <fullName evidence="2">Uncharacterized protein</fullName>
    </submittedName>
</protein>
<gene>
    <name evidence="2" type="ORF">JKG68_29900</name>
</gene>
<organism evidence="2 3">
    <name type="scientific">Microvirga aerilata</name>
    <dbReference type="NCBI Taxonomy" id="670292"/>
    <lineage>
        <taxon>Bacteria</taxon>
        <taxon>Pseudomonadati</taxon>
        <taxon>Pseudomonadota</taxon>
        <taxon>Alphaproteobacteria</taxon>
        <taxon>Hyphomicrobiales</taxon>
        <taxon>Methylobacteriaceae</taxon>
        <taxon>Microvirga</taxon>
    </lineage>
</organism>
<name>A0A936ZJ87_9HYPH</name>
<reference evidence="2" key="1">
    <citation type="submission" date="2021-01" db="EMBL/GenBank/DDBJ databases">
        <title>Microvirga sp.</title>
        <authorList>
            <person name="Kim M.K."/>
        </authorList>
    </citation>
    <scope>NUCLEOTIDE SEQUENCE</scope>
    <source>
        <strain evidence="2">5420S-16</strain>
    </source>
</reference>
<comment type="caution">
    <text evidence="2">The sequence shown here is derived from an EMBL/GenBank/DDBJ whole genome shotgun (WGS) entry which is preliminary data.</text>
</comment>